<dbReference type="SUPFAM" id="SSF53335">
    <property type="entry name" value="S-adenosyl-L-methionine-dependent methyltransferases"/>
    <property type="match status" value="1"/>
</dbReference>
<keyword evidence="2 5" id="KW-0808">Transferase</keyword>
<evidence type="ECO:0000256" key="2">
    <source>
        <dbReference type="ARBA" id="ARBA00022679"/>
    </source>
</evidence>
<comment type="caution">
    <text evidence="5">Lacks conserved residue(s) required for the propagation of feature annotation.</text>
</comment>
<dbReference type="Gene3D" id="3.40.50.150">
    <property type="entry name" value="Vaccinia Virus protein VP39"/>
    <property type="match status" value="1"/>
</dbReference>
<dbReference type="AlphaFoldDB" id="A0A2T4JG44"/>
<evidence type="ECO:0000256" key="5">
    <source>
        <dbReference type="PROSITE-ProRule" id="PRU01023"/>
    </source>
</evidence>
<evidence type="ECO:0000259" key="6">
    <source>
        <dbReference type="PROSITE" id="PS51686"/>
    </source>
</evidence>
<evidence type="ECO:0000256" key="4">
    <source>
        <dbReference type="ARBA" id="ARBA00022884"/>
    </source>
</evidence>
<feature type="active site" description="Nucleophile" evidence="5">
    <location>
        <position position="342"/>
    </location>
</feature>
<gene>
    <name evidence="7" type="ORF">C5F46_12615</name>
</gene>
<dbReference type="Pfam" id="PF01189">
    <property type="entry name" value="Methyltr_RsmB-F"/>
    <property type="match status" value="1"/>
</dbReference>
<feature type="binding site" evidence="5">
    <location>
        <position position="251"/>
    </location>
    <ligand>
        <name>S-adenosyl-L-methionine</name>
        <dbReference type="ChEBI" id="CHEBI:59789"/>
    </ligand>
</feature>
<keyword evidence="8" id="KW-1185">Reference proteome</keyword>
<sequence length="388" mass="40612">MTPAARIAAAIEALDRHLAGDPVEVALISWARGNRFAGSGDRAAIRDLVFEALRRRRSLAHRGGALSGRGLMLGLCRAQGIDPEQIFSGARFAPAALTEAERAAMAAAAAPEGLVALDCPDWIAPALQASLGAEFAAVMAAQQARAPVFLRANLARGPRAAAQAALAAEGVVSQPHPLADTALEVIEGARKIQSSRAYAEGLVELQDAASQAMVAALPVRAGQSVLDYCAGGGGKVLALAARAPGLYLAHDIDAGRMRDLPARAERAGVRVGLVAPGQAPGAQDLVLVDAPCSGSGTWRRTPEAKWRLTPERLVALVAIQRDILGRAAELVRPGGQLAYMTCSLLAAENGAQIAAFLARDPRFRLEEERRLTPLSGGDGFYLARMRRV</sequence>
<dbReference type="GO" id="GO:0001510">
    <property type="term" value="P:RNA methylation"/>
    <property type="evidence" value="ECO:0007669"/>
    <property type="project" value="InterPro"/>
</dbReference>
<dbReference type="OrthoDB" id="9810297at2"/>
<dbReference type="Proteomes" id="UP000241899">
    <property type="component" value="Unassembled WGS sequence"/>
</dbReference>
<keyword evidence="1 5" id="KW-0489">Methyltransferase</keyword>
<protein>
    <submittedName>
        <fullName evidence="7">SAM-dependent methyltransferase</fullName>
    </submittedName>
</protein>
<dbReference type="Pfam" id="PF22458">
    <property type="entry name" value="RsmF-B_ferredox"/>
    <property type="match status" value="1"/>
</dbReference>
<dbReference type="RefSeq" id="WP_107325709.1">
    <property type="nucleotide sequence ID" value="NZ_NHSP01000015.1"/>
</dbReference>
<comment type="similarity">
    <text evidence="5">Belongs to the class I-like SAM-binding methyltransferase superfamily. RsmB/NOP family.</text>
</comment>
<dbReference type="GO" id="GO:0008173">
    <property type="term" value="F:RNA methyltransferase activity"/>
    <property type="evidence" value="ECO:0007669"/>
    <property type="project" value="InterPro"/>
</dbReference>
<dbReference type="InterPro" id="IPR029063">
    <property type="entry name" value="SAM-dependent_MTases_sf"/>
</dbReference>
<keyword evidence="3 5" id="KW-0949">S-adenosyl-L-methionine</keyword>
<evidence type="ECO:0000256" key="1">
    <source>
        <dbReference type="ARBA" id="ARBA00022603"/>
    </source>
</evidence>
<comment type="caution">
    <text evidence="7">The sequence shown here is derived from an EMBL/GenBank/DDBJ whole genome shotgun (WGS) entry which is preliminary data.</text>
</comment>
<organism evidence="7 8">
    <name type="scientific">Phaeovulum veldkampii DSM 11550</name>
    <dbReference type="NCBI Taxonomy" id="1185920"/>
    <lineage>
        <taxon>Bacteria</taxon>
        <taxon>Pseudomonadati</taxon>
        <taxon>Pseudomonadota</taxon>
        <taxon>Alphaproteobacteria</taxon>
        <taxon>Rhodobacterales</taxon>
        <taxon>Paracoccaceae</taxon>
        <taxon>Phaeovulum</taxon>
    </lineage>
</organism>
<keyword evidence="4 5" id="KW-0694">RNA-binding</keyword>
<dbReference type="PROSITE" id="PS51686">
    <property type="entry name" value="SAM_MT_RSMB_NOP"/>
    <property type="match status" value="1"/>
</dbReference>
<dbReference type="InterPro" id="IPR023267">
    <property type="entry name" value="RCMT"/>
</dbReference>
<reference evidence="7 8" key="1">
    <citation type="submission" date="2018-03" db="EMBL/GenBank/DDBJ databases">
        <title>Rhodobacter veldkampii.</title>
        <authorList>
            <person name="Meyer T.E."/>
            <person name="Miller S."/>
            <person name="Lodha T."/>
            <person name="Gandham S."/>
            <person name="Chintalapati S."/>
            <person name="Chintalapati V.R."/>
        </authorList>
    </citation>
    <scope>NUCLEOTIDE SEQUENCE [LARGE SCALE GENOMIC DNA]</scope>
    <source>
        <strain evidence="7 8">DSM 11550</strain>
    </source>
</reference>
<dbReference type="Gene3D" id="3.30.70.1170">
    <property type="entry name" value="Sun protein, domain 3"/>
    <property type="match status" value="1"/>
</dbReference>
<dbReference type="InterPro" id="IPR001678">
    <property type="entry name" value="MeTrfase_RsmB-F_NOP2_dom"/>
</dbReference>
<evidence type="ECO:0000313" key="7">
    <source>
        <dbReference type="EMBL" id="PTE16767.1"/>
    </source>
</evidence>
<dbReference type="EMBL" id="PZKF01000033">
    <property type="protein sequence ID" value="PTE16767.1"/>
    <property type="molecule type" value="Genomic_DNA"/>
</dbReference>
<feature type="domain" description="SAM-dependent MTase RsmB/NOP-type" evidence="6">
    <location>
        <begin position="138"/>
        <end position="388"/>
    </location>
</feature>
<dbReference type="PRINTS" id="PR02008">
    <property type="entry name" value="RCMTFAMILY"/>
</dbReference>
<evidence type="ECO:0000256" key="3">
    <source>
        <dbReference type="ARBA" id="ARBA00022691"/>
    </source>
</evidence>
<proteinExistence type="inferred from homology"/>
<accession>A0A2T4JG44</accession>
<name>A0A2T4JG44_9RHOB</name>
<dbReference type="PANTHER" id="PTHR22807:SF53">
    <property type="entry name" value="RIBOSOMAL RNA SMALL SUBUNIT METHYLTRANSFERASE B-RELATED"/>
    <property type="match status" value="1"/>
</dbReference>
<dbReference type="PANTHER" id="PTHR22807">
    <property type="entry name" value="NOP2 YEAST -RELATED NOL1/NOP2/FMU SUN DOMAIN-CONTAINING"/>
    <property type="match status" value="1"/>
</dbReference>
<feature type="binding site" evidence="5">
    <location>
        <position position="289"/>
    </location>
    <ligand>
        <name>S-adenosyl-L-methionine</name>
        <dbReference type="ChEBI" id="CHEBI:59789"/>
    </ligand>
</feature>
<dbReference type="GO" id="GO:0003723">
    <property type="term" value="F:RNA binding"/>
    <property type="evidence" value="ECO:0007669"/>
    <property type="project" value="UniProtKB-UniRule"/>
</dbReference>
<dbReference type="InterPro" id="IPR054728">
    <property type="entry name" value="RsmB-like_ferredoxin"/>
</dbReference>
<dbReference type="InterPro" id="IPR049560">
    <property type="entry name" value="MeTrfase_RsmB-F_NOP2_cat"/>
</dbReference>
<evidence type="ECO:0000313" key="8">
    <source>
        <dbReference type="Proteomes" id="UP000241899"/>
    </source>
</evidence>